<comment type="caution">
    <text evidence="2">The sequence shown here is derived from an EMBL/GenBank/DDBJ whole genome shotgun (WGS) entry which is preliminary data.</text>
</comment>
<feature type="signal peptide" evidence="1">
    <location>
        <begin position="1"/>
        <end position="19"/>
    </location>
</feature>
<sequence length="251" mass="27274">MKYFSLIAVAFAIRSFSAAVPEDAFKEPLPNLSVSEAQANQLAVPVDASSPTRRLGSEQVQAKQVQAKQIQAKQIQAKQVQAKQIQAKQVQAKQVQAKQVQAKQVQAKQVQAQQIQARQVQAQQCTGVAPWNTSDWDTWCETNCNQNPSYCPSSHCYCGPPEPPPTPLSCQGVAPWDTPEQVIACEATCNSNPSYCPSSHCDCIACPQCINTNGGIVNCEALNDKNIHTAVDLWVQNPTNATATFGDISCW</sequence>
<protein>
    <submittedName>
        <fullName evidence="2">Uncharacterized protein</fullName>
    </submittedName>
</protein>
<proteinExistence type="predicted"/>
<dbReference type="EMBL" id="BRXX01000328">
    <property type="protein sequence ID" value="GMI05256.1"/>
    <property type="molecule type" value="Genomic_DNA"/>
</dbReference>
<evidence type="ECO:0000313" key="3">
    <source>
        <dbReference type="Proteomes" id="UP001165160"/>
    </source>
</evidence>
<evidence type="ECO:0000313" key="2">
    <source>
        <dbReference type="EMBL" id="GMI05256.1"/>
    </source>
</evidence>
<name>A0A9W7CFN4_9STRA</name>
<keyword evidence="1" id="KW-0732">Signal</keyword>
<dbReference type="AlphaFoldDB" id="A0A9W7CFN4"/>
<feature type="chain" id="PRO_5040991776" evidence="1">
    <location>
        <begin position="20"/>
        <end position="251"/>
    </location>
</feature>
<accession>A0A9W7CFN4</accession>
<dbReference type="Proteomes" id="UP001165160">
    <property type="component" value="Unassembled WGS sequence"/>
</dbReference>
<reference evidence="3" key="1">
    <citation type="journal article" date="2023" name="Commun. Biol.">
        <title>Genome analysis of Parmales, the sister group of diatoms, reveals the evolutionary specialization of diatoms from phago-mixotrophs to photoautotrophs.</title>
        <authorList>
            <person name="Ban H."/>
            <person name="Sato S."/>
            <person name="Yoshikawa S."/>
            <person name="Yamada K."/>
            <person name="Nakamura Y."/>
            <person name="Ichinomiya M."/>
            <person name="Sato N."/>
            <person name="Blanc-Mathieu R."/>
            <person name="Endo H."/>
            <person name="Kuwata A."/>
            <person name="Ogata H."/>
        </authorList>
    </citation>
    <scope>NUCLEOTIDE SEQUENCE [LARGE SCALE GENOMIC DNA]</scope>
    <source>
        <strain evidence="3">NIES 3699</strain>
    </source>
</reference>
<organism evidence="2 3">
    <name type="scientific">Triparma verrucosa</name>
    <dbReference type="NCBI Taxonomy" id="1606542"/>
    <lineage>
        <taxon>Eukaryota</taxon>
        <taxon>Sar</taxon>
        <taxon>Stramenopiles</taxon>
        <taxon>Ochrophyta</taxon>
        <taxon>Bolidophyceae</taxon>
        <taxon>Parmales</taxon>
        <taxon>Triparmaceae</taxon>
        <taxon>Triparma</taxon>
    </lineage>
</organism>
<gene>
    <name evidence="2" type="ORF">TrVE_jg3823</name>
</gene>
<keyword evidence="3" id="KW-1185">Reference proteome</keyword>
<evidence type="ECO:0000256" key="1">
    <source>
        <dbReference type="SAM" id="SignalP"/>
    </source>
</evidence>